<dbReference type="Proteomes" id="UP001562425">
    <property type="component" value="Unassembled WGS sequence"/>
</dbReference>
<comment type="caution">
    <text evidence="2">The sequence shown here is derived from an EMBL/GenBank/DDBJ whole genome shotgun (WGS) entry which is preliminary data.</text>
</comment>
<name>A0ABD1DRM9_CULPP</name>
<dbReference type="AlphaFoldDB" id="A0ABD1DRM9"/>
<dbReference type="EMBL" id="JBEHCU010003026">
    <property type="protein sequence ID" value="KAL1402411.1"/>
    <property type="molecule type" value="Genomic_DNA"/>
</dbReference>
<evidence type="ECO:0000256" key="1">
    <source>
        <dbReference type="SAM" id="MobiDB-lite"/>
    </source>
</evidence>
<feature type="region of interest" description="Disordered" evidence="1">
    <location>
        <begin position="1"/>
        <end position="59"/>
    </location>
</feature>
<sequence length="59" mass="6151">MVPEPAHEEQEKLPAAGVPGQQQQQQQLEPQPRPAAVPSQLAPPQPGAGHAAARVQDAS</sequence>
<evidence type="ECO:0000313" key="3">
    <source>
        <dbReference type="Proteomes" id="UP001562425"/>
    </source>
</evidence>
<feature type="compositionally biased region" description="Pro residues" evidence="1">
    <location>
        <begin position="31"/>
        <end position="46"/>
    </location>
</feature>
<keyword evidence="3" id="KW-1185">Reference proteome</keyword>
<reference evidence="2 3" key="1">
    <citation type="submission" date="2024-05" db="EMBL/GenBank/DDBJ databases">
        <title>Culex pipiens pipiens assembly and annotation.</title>
        <authorList>
            <person name="Alout H."/>
            <person name="Durand T."/>
        </authorList>
    </citation>
    <scope>NUCLEOTIDE SEQUENCE [LARGE SCALE GENOMIC DNA]</scope>
    <source>
        <strain evidence="2">HA-2024</strain>
        <tissue evidence="2">Whole body</tissue>
    </source>
</reference>
<protein>
    <submittedName>
        <fullName evidence="2">Uncharacterized protein</fullName>
    </submittedName>
</protein>
<organism evidence="2 3">
    <name type="scientific">Culex pipiens pipiens</name>
    <name type="common">Northern house mosquito</name>
    <dbReference type="NCBI Taxonomy" id="38569"/>
    <lineage>
        <taxon>Eukaryota</taxon>
        <taxon>Metazoa</taxon>
        <taxon>Ecdysozoa</taxon>
        <taxon>Arthropoda</taxon>
        <taxon>Hexapoda</taxon>
        <taxon>Insecta</taxon>
        <taxon>Pterygota</taxon>
        <taxon>Neoptera</taxon>
        <taxon>Endopterygota</taxon>
        <taxon>Diptera</taxon>
        <taxon>Nematocera</taxon>
        <taxon>Culicoidea</taxon>
        <taxon>Culicidae</taxon>
        <taxon>Culicinae</taxon>
        <taxon>Culicini</taxon>
        <taxon>Culex</taxon>
        <taxon>Culex</taxon>
    </lineage>
</organism>
<feature type="compositionally biased region" description="Basic and acidic residues" evidence="1">
    <location>
        <begin position="1"/>
        <end position="12"/>
    </location>
</feature>
<proteinExistence type="predicted"/>
<accession>A0ABD1DRM9</accession>
<feature type="non-terminal residue" evidence="2">
    <location>
        <position position="59"/>
    </location>
</feature>
<evidence type="ECO:0000313" key="2">
    <source>
        <dbReference type="EMBL" id="KAL1402411.1"/>
    </source>
</evidence>
<gene>
    <name evidence="2" type="ORF">pipiens_020540</name>
</gene>